<sequence>LQFCNVYHSPSTAYAFSIDSSTRNILAICLKSEIQEIDLLKAPHTGIVKFLNIDHPLFPKQSLLKARSISSSGLAHEQHLDSYPDTEEDYAEDSSDNETEVASNMATPKSIRRKISRTSTAATPTAMSPAGSRPLEECSQKTSQNINLEYVYDSLRKSLAKGGESSTARTSNAGSPLLMDNAERERMITFRRNVSATCAEAHPQYPFCKYKNRVMKIRFTHCLFKI</sequence>
<feature type="compositionally biased region" description="Acidic residues" evidence="1">
    <location>
        <begin position="84"/>
        <end position="99"/>
    </location>
</feature>
<name>A0A1X0S8Q6_RHIZD</name>
<proteinExistence type="predicted"/>
<dbReference type="Proteomes" id="UP000242381">
    <property type="component" value="Unassembled WGS sequence"/>
</dbReference>
<evidence type="ECO:0000313" key="3">
    <source>
        <dbReference type="Proteomes" id="UP000242381"/>
    </source>
</evidence>
<dbReference type="AlphaFoldDB" id="A0A1X0S8Q6"/>
<evidence type="ECO:0000313" key="2">
    <source>
        <dbReference type="EMBL" id="ORE20693.1"/>
    </source>
</evidence>
<organism evidence="2 3">
    <name type="scientific">Rhizopus microsporus</name>
    <dbReference type="NCBI Taxonomy" id="58291"/>
    <lineage>
        <taxon>Eukaryota</taxon>
        <taxon>Fungi</taxon>
        <taxon>Fungi incertae sedis</taxon>
        <taxon>Mucoromycota</taxon>
        <taxon>Mucoromycotina</taxon>
        <taxon>Mucoromycetes</taxon>
        <taxon>Mucorales</taxon>
        <taxon>Mucorineae</taxon>
        <taxon>Rhizopodaceae</taxon>
        <taxon>Rhizopus</taxon>
    </lineage>
</organism>
<evidence type="ECO:0000256" key="1">
    <source>
        <dbReference type="SAM" id="MobiDB-lite"/>
    </source>
</evidence>
<protein>
    <submittedName>
        <fullName evidence="2">Uncharacterized protein</fullName>
    </submittedName>
</protein>
<feature type="region of interest" description="Disordered" evidence="1">
    <location>
        <begin position="75"/>
        <end position="139"/>
    </location>
</feature>
<feature type="compositionally biased region" description="Low complexity" evidence="1">
    <location>
        <begin position="117"/>
        <end position="132"/>
    </location>
</feature>
<reference evidence="2 3" key="1">
    <citation type="journal article" date="2016" name="Proc. Natl. Acad. Sci. U.S.A.">
        <title>Lipid metabolic changes in an early divergent fungus govern the establishment of a mutualistic symbiosis with endobacteria.</title>
        <authorList>
            <person name="Lastovetsky O.A."/>
            <person name="Gaspar M.L."/>
            <person name="Mondo S.J."/>
            <person name="LaButti K.M."/>
            <person name="Sandor L."/>
            <person name="Grigoriev I.V."/>
            <person name="Henry S.A."/>
            <person name="Pawlowska T.E."/>
        </authorList>
    </citation>
    <scope>NUCLEOTIDE SEQUENCE [LARGE SCALE GENOMIC DNA]</scope>
    <source>
        <strain evidence="2 3">ATCC 11559</strain>
    </source>
</reference>
<feature type="non-terminal residue" evidence="2">
    <location>
        <position position="1"/>
    </location>
</feature>
<gene>
    <name evidence="2" type="ORF">BCV71DRAFT_175295</name>
</gene>
<accession>A0A1X0S8Q6</accession>
<dbReference type="OMA" id="RERMITF"/>
<dbReference type="VEuPathDB" id="FungiDB:BCV72DRAFT_304187"/>
<dbReference type="EMBL" id="KV921290">
    <property type="protein sequence ID" value="ORE20693.1"/>
    <property type="molecule type" value="Genomic_DNA"/>
</dbReference>